<dbReference type="GO" id="GO:0006013">
    <property type="term" value="P:mannose metabolic process"/>
    <property type="evidence" value="ECO:0007669"/>
    <property type="project" value="InterPro"/>
</dbReference>
<dbReference type="Pfam" id="PF07748">
    <property type="entry name" value="Glyco_hydro_38C"/>
    <property type="match status" value="1"/>
</dbReference>
<dbReference type="PANTHER" id="PTHR11607">
    <property type="entry name" value="ALPHA-MANNOSIDASE"/>
    <property type="match status" value="1"/>
</dbReference>
<gene>
    <name evidence="2" type="ORF">FME351_LOCUS19407</name>
</gene>
<dbReference type="AlphaFoldDB" id="A0A818JVV7"/>
<dbReference type="EMBL" id="CAJNYU010002403">
    <property type="protein sequence ID" value="CAF3549465.1"/>
    <property type="molecule type" value="Genomic_DNA"/>
</dbReference>
<dbReference type="GO" id="GO:0004559">
    <property type="term" value="F:alpha-mannosidase activity"/>
    <property type="evidence" value="ECO:0007669"/>
    <property type="project" value="InterPro"/>
</dbReference>
<accession>A0A818JVV7</accession>
<dbReference type="InterPro" id="IPR050843">
    <property type="entry name" value="Glycosyl_Hydrlase_38"/>
</dbReference>
<protein>
    <recommendedName>
        <fullName evidence="1">Glycosyl hydrolase family 38 C-terminal domain-containing protein</fullName>
    </recommendedName>
</protein>
<proteinExistence type="predicted"/>
<organism evidence="2 3">
    <name type="scientific">Rotaria socialis</name>
    <dbReference type="NCBI Taxonomy" id="392032"/>
    <lineage>
        <taxon>Eukaryota</taxon>
        <taxon>Metazoa</taxon>
        <taxon>Spiralia</taxon>
        <taxon>Gnathifera</taxon>
        <taxon>Rotifera</taxon>
        <taxon>Eurotatoria</taxon>
        <taxon>Bdelloidea</taxon>
        <taxon>Philodinida</taxon>
        <taxon>Philodinidae</taxon>
        <taxon>Rotaria</taxon>
    </lineage>
</organism>
<feature type="domain" description="Glycosyl hydrolase family 38 C-terminal" evidence="1">
    <location>
        <begin position="13"/>
        <end position="139"/>
    </location>
</feature>
<dbReference type="PANTHER" id="PTHR11607:SF3">
    <property type="entry name" value="LYSOSOMAL ALPHA-MANNOSIDASE"/>
    <property type="match status" value="1"/>
</dbReference>
<dbReference type="InterPro" id="IPR011013">
    <property type="entry name" value="Gal_mutarotase_sf_dom"/>
</dbReference>
<comment type="caution">
    <text evidence="2">The sequence shown here is derived from an EMBL/GenBank/DDBJ whole genome shotgun (WGS) entry which is preliminary data.</text>
</comment>
<evidence type="ECO:0000313" key="3">
    <source>
        <dbReference type="Proteomes" id="UP000663869"/>
    </source>
</evidence>
<dbReference type="Gene3D" id="2.60.40.1360">
    <property type="match status" value="1"/>
</dbReference>
<dbReference type="SUPFAM" id="SSF74650">
    <property type="entry name" value="Galactose mutarotase-like"/>
    <property type="match status" value="1"/>
</dbReference>
<dbReference type="InterPro" id="IPR011682">
    <property type="entry name" value="Glyco_hydro_38_C"/>
</dbReference>
<name>A0A818JVV7_9BILA</name>
<evidence type="ECO:0000259" key="1">
    <source>
        <dbReference type="Pfam" id="PF07748"/>
    </source>
</evidence>
<dbReference type="Proteomes" id="UP000663869">
    <property type="component" value="Unassembled WGS sequence"/>
</dbReference>
<sequence length="298" mass="35073">MCGTSHGRPPNISVTSTEIRIYDGSRITEIEWIVGPIPIEDNLGKEIIVRYDTDIQSDATFYSDSNGREVLEHKRDYRPSWNYIVYENVSGNYYPIPSRIWIKDNQRQLTIPTDRSEDGSSMHDGSIELMVHRRTLHDDFLLVKHFLLLEPPESSAFYHRNIAQRIFMSPLGTYALPNVFYDDYTNSYRQIWSAFTEPLPYNVYLLTFDQLPAKIFLIRVEHYFELNEDEIFSKPVQFDLQILFNRLGKISELLELTLGDNLPLSEMKRLVWTTNNNESSYWQPTGMKKKCIYLNRYI</sequence>
<dbReference type="Gene3D" id="2.70.98.30">
    <property type="entry name" value="Golgi alpha-mannosidase II, domain 4"/>
    <property type="match status" value="1"/>
</dbReference>
<evidence type="ECO:0000313" key="2">
    <source>
        <dbReference type="EMBL" id="CAF3549465.1"/>
    </source>
</evidence>
<reference evidence="2" key="1">
    <citation type="submission" date="2021-02" db="EMBL/GenBank/DDBJ databases">
        <authorList>
            <person name="Nowell W R."/>
        </authorList>
    </citation>
    <scope>NUCLEOTIDE SEQUENCE</scope>
</reference>
<dbReference type="GO" id="GO:0030246">
    <property type="term" value="F:carbohydrate binding"/>
    <property type="evidence" value="ECO:0007669"/>
    <property type="project" value="InterPro"/>
</dbReference>
<dbReference type="GO" id="GO:0005764">
    <property type="term" value="C:lysosome"/>
    <property type="evidence" value="ECO:0007669"/>
    <property type="project" value="TreeGrafter"/>
</dbReference>